<dbReference type="EC" id="1.1.1.-" evidence="3"/>
<feature type="domain" description="NADP-dependent oxidoreductase" evidence="2">
    <location>
        <begin position="15"/>
        <end position="312"/>
    </location>
</feature>
<sequence length="325" mass="36294">MEYTTLGSTGMEVSRLCLGCMNFGSAQPWMIDDEERSVEIIDRAIDLGINFLDTANVYSRGESEEIVGRAIEGRDRSELVLATKVYGPMGEGPNQQGLSRKHVIDQCEASLDRLGTDYIDLYQIHRWDDDTPIEETLSALSYLVDEGLVRYIGASTMMGWQFMKALGASDLNDHERFVSMQPEYSLVDRHEEENLLPVCRDQGVGVIPWSPLGGGFLTGKYDPDDEPEEGRAATDEHTHERFTEENWAVLDAVRELADEKDASPAQVSLAWLLEKEVVDSPIIGPRSLEHLEENAGAVSVSLTDEEIERLEEPKTPVWSRATGDL</sequence>
<comment type="caution">
    <text evidence="3">The sequence shown here is derived from an EMBL/GenBank/DDBJ whole genome shotgun (WGS) entry which is preliminary data.</text>
</comment>
<dbReference type="Pfam" id="PF00248">
    <property type="entry name" value="Aldo_ket_red"/>
    <property type="match status" value="1"/>
</dbReference>
<dbReference type="GO" id="GO:0016491">
    <property type="term" value="F:oxidoreductase activity"/>
    <property type="evidence" value="ECO:0007669"/>
    <property type="project" value="UniProtKB-KW"/>
</dbReference>
<dbReference type="FunFam" id="3.20.20.100:FF:000004">
    <property type="entry name" value="Oxidoreductase, aldo/keto reductase"/>
    <property type="match status" value="1"/>
</dbReference>
<dbReference type="PANTHER" id="PTHR43364">
    <property type="entry name" value="NADH-SPECIFIC METHYLGLYOXAL REDUCTASE-RELATED"/>
    <property type="match status" value="1"/>
</dbReference>
<protein>
    <submittedName>
        <fullName evidence="3">Aldo/keto reductase</fullName>
        <ecNumber evidence="3">1.1.1.-</ecNumber>
    </submittedName>
</protein>
<keyword evidence="1 3" id="KW-0560">Oxidoreductase</keyword>
<dbReference type="Proteomes" id="UP001596312">
    <property type="component" value="Unassembled WGS sequence"/>
</dbReference>
<organism evidence="3 4">
    <name type="scientific">Halalkalicoccus tibetensis</name>
    <dbReference type="NCBI Taxonomy" id="175632"/>
    <lineage>
        <taxon>Archaea</taxon>
        <taxon>Methanobacteriati</taxon>
        <taxon>Methanobacteriota</taxon>
        <taxon>Stenosarchaea group</taxon>
        <taxon>Halobacteria</taxon>
        <taxon>Halobacteriales</taxon>
        <taxon>Halococcaceae</taxon>
        <taxon>Halalkalicoccus</taxon>
    </lineage>
</organism>
<dbReference type="InterPro" id="IPR020471">
    <property type="entry name" value="AKR"/>
</dbReference>
<dbReference type="AlphaFoldDB" id="A0ABD5UZP3"/>
<evidence type="ECO:0000256" key="1">
    <source>
        <dbReference type="ARBA" id="ARBA00023002"/>
    </source>
</evidence>
<proteinExistence type="predicted"/>
<dbReference type="Gene3D" id="3.20.20.100">
    <property type="entry name" value="NADP-dependent oxidoreductase domain"/>
    <property type="match status" value="1"/>
</dbReference>
<keyword evidence="4" id="KW-1185">Reference proteome</keyword>
<dbReference type="InterPro" id="IPR023210">
    <property type="entry name" value="NADP_OxRdtase_dom"/>
</dbReference>
<name>A0ABD5UZP3_9EURY</name>
<dbReference type="RefSeq" id="WP_390220498.1">
    <property type="nucleotide sequence ID" value="NZ_JBBMXV010000001.1"/>
</dbReference>
<dbReference type="SUPFAM" id="SSF51430">
    <property type="entry name" value="NAD(P)-linked oxidoreductase"/>
    <property type="match status" value="1"/>
</dbReference>
<dbReference type="CDD" id="cd19079">
    <property type="entry name" value="AKR_EcYajO-like"/>
    <property type="match status" value="1"/>
</dbReference>
<reference evidence="3 4" key="1">
    <citation type="journal article" date="2019" name="Int. J. Syst. Evol. Microbiol.">
        <title>The Global Catalogue of Microorganisms (GCM) 10K type strain sequencing project: providing services to taxonomists for standard genome sequencing and annotation.</title>
        <authorList>
            <consortium name="The Broad Institute Genomics Platform"/>
            <consortium name="The Broad Institute Genome Sequencing Center for Infectious Disease"/>
            <person name="Wu L."/>
            <person name="Ma J."/>
        </authorList>
    </citation>
    <scope>NUCLEOTIDE SEQUENCE [LARGE SCALE GENOMIC DNA]</scope>
    <source>
        <strain evidence="3 4">CGMCC 1.3240</strain>
    </source>
</reference>
<evidence type="ECO:0000313" key="3">
    <source>
        <dbReference type="EMBL" id="MFC6904086.1"/>
    </source>
</evidence>
<evidence type="ECO:0000259" key="2">
    <source>
        <dbReference type="Pfam" id="PF00248"/>
    </source>
</evidence>
<dbReference type="PANTHER" id="PTHR43364:SF4">
    <property type="entry name" value="NAD(P)-LINKED OXIDOREDUCTASE SUPERFAMILY PROTEIN"/>
    <property type="match status" value="1"/>
</dbReference>
<dbReference type="InterPro" id="IPR050523">
    <property type="entry name" value="AKR_Detox_Biosynth"/>
</dbReference>
<dbReference type="InterPro" id="IPR036812">
    <property type="entry name" value="NAD(P)_OxRdtase_dom_sf"/>
</dbReference>
<dbReference type="EMBL" id="JBHSXQ010000001">
    <property type="protein sequence ID" value="MFC6904086.1"/>
    <property type="molecule type" value="Genomic_DNA"/>
</dbReference>
<gene>
    <name evidence="3" type="ORF">ACFQGH_02600</name>
</gene>
<dbReference type="GO" id="GO:0005829">
    <property type="term" value="C:cytosol"/>
    <property type="evidence" value="ECO:0007669"/>
    <property type="project" value="UniProtKB-ARBA"/>
</dbReference>
<evidence type="ECO:0000313" key="4">
    <source>
        <dbReference type="Proteomes" id="UP001596312"/>
    </source>
</evidence>
<accession>A0ABD5UZP3</accession>
<dbReference type="PRINTS" id="PR00069">
    <property type="entry name" value="ALDKETRDTASE"/>
</dbReference>